<evidence type="ECO:0000313" key="4">
    <source>
        <dbReference type="Proteomes" id="UP000265618"/>
    </source>
</evidence>
<dbReference type="AlphaFoldDB" id="A0A9K3CRI6"/>
<dbReference type="PANTHER" id="PTHR16092">
    <property type="entry name" value="SEC3/SYNTAXIN-RELATED"/>
    <property type="match status" value="1"/>
</dbReference>
<dbReference type="Pfam" id="PF14826">
    <property type="entry name" value="FACT-Spt16_Nlob"/>
    <property type="match status" value="1"/>
</dbReference>
<dbReference type="EMBL" id="BDIP01000548">
    <property type="protein sequence ID" value="GIQ81969.1"/>
    <property type="molecule type" value="Genomic_DNA"/>
</dbReference>
<dbReference type="InterPro" id="IPR029149">
    <property type="entry name" value="Creatin/AminoP/Spt16_N"/>
</dbReference>
<name>A0A9K3CRI6_9EUKA</name>
<dbReference type="SMART" id="SM01285">
    <property type="entry name" value="FACT-Spt16_Nlob"/>
    <property type="match status" value="1"/>
</dbReference>
<dbReference type="GO" id="GO:0005546">
    <property type="term" value="F:phosphatidylinositol-4,5-bisphosphate binding"/>
    <property type="evidence" value="ECO:0007669"/>
    <property type="project" value="TreeGrafter"/>
</dbReference>
<reference evidence="3 4" key="1">
    <citation type="journal article" date="2018" name="PLoS ONE">
        <title>The draft genome of Kipferlia bialata reveals reductive genome evolution in fornicate parasites.</title>
        <authorList>
            <person name="Tanifuji G."/>
            <person name="Takabayashi S."/>
            <person name="Kume K."/>
            <person name="Takagi M."/>
            <person name="Nakayama T."/>
            <person name="Kamikawa R."/>
            <person name="Inagaki Y."/>
            <person name="Hashimoto T."/>
        </authorList>
    </citation>
    <scope>NUCLEOTIDE SEQUENCE [LARGE SCALE GENOMIC DNA]</scope>
    <source>
        <strain evidence="3">NY0173</strain>
    </source>
</reference>
<evidence type="ECO:0000313" key="3">
    <source>
        <dbReference type="EMBL" id="GIQ81969.1"/>
    </source>
</evidence>
<gene>
    <name evidence="3" type="ORF">KIPB_003023</name>
</gene>
<dbReference type="InterPro" id="IPR029148">
    <property type="entry name" value="FACT-SPT16_Nlobe"/>
</dbReference>
<feature type="compositionally biased region" description="Polar residues" evidence="1">
    <location>
        <begin position="327"/>
        <end position="336"/>
    </location>
</feature>
<dbReference type="GO" id="GO:0005886">
    <property type="term" value="C:plasma membrane"/>
    <property type="evidence" value="ECO:0007669"/>
    <property type="project" value="TreeGrafter"/>
</dbReference>
<accession>A0A9K3CRI6</accession>
<dbReference type="PANTHER" id="PTHR16092:SF14">
    <property type="entry name" value="EXOCYST COMPLEX COMPONENT 1 ISOFORM X1"/>
    <property type="match status" value="1"/>
</dbReference>
<dbReference type="Gene3D" id="3.40.350.10">
    <property type="entry name" value="Creatinase/prolidase N-terminal domain"/>
    <property type="match status" value="1"/>
</dbReference>
<dbReference type="GO" id="GO:0006893">
    <property type="term" value="P:Golgi to plasma membrane transport"/>
    <property type="evidence" value="ECO:0007669"/>
    <property type="project" value="TreeGrafter"/>
</dbReference>
<evidence type="ECO:0000259" key="2">
    <source>
        <dbReference type="SMART" id="SM01285"/>
    </source>
</evidence>
<comment type="caution">
    <text evidence="3">The sequence shown here is derived from an EMBL/GenBank/DDBJ whole genome shotgun (WGS) entry which is preliminary data.</text>
</comment>
<sequence>MSELDIKSVWGRVETLYDIWSAQEKKGAKFDGIVCIYGENMSDETGERRLTQQFHESLFRYELTNTLVLFLADRIYVLTSKVKVNLLQPLIAHAAKYGKTVKLLLKQKQKKKAPVNPHINEVVLNGWVDEMLGAKANFSLGVVDHRAVTESDNGIFAAEILDTLSHAQGMGLGDASLLVRAFLATADSTTIKSMGVLGDNLSKLMAGGMRWGSLSAQSATRSGVSSAVTDLRERLALTDNEYLLLSNPDFSEAGIANALKGVDALNKRFAAVLVLQQTPLVDLRMVTEQKTELLELSLSFCGKLDRHMRSLFKAFREGVPELRVSHSLPSSPTLQRNPAPYSQEALSPAGSPDLPAIQLEEMRELHEEIGRCIPCLRLMRSNHPIQHKEMLEEYIAAAAARLGADCSALATAITNQTAILVSRDADTMAQTLELPYTIPIHNLRHLNGEAMRSQSASLSSTLQDSREHGLIAADVSLSHAVAQVAALVAEEEAFLRVLLGTDDAAELRDVLGREFVHVADGSVFKAIAKPVVENYWPYAVPLSAVGDAYTHTPAASPADRAAAQGIMVGEGAREVVMLGLSMLRGHLSTVVSDRLEHGRATAQGLLPKAVLKQSGVYPVVINAAELICAVVLLTVQTDSEGVLSLPQEGATISSIIKKVLASCTNWLNDVVHTDKKNAPKYADVAQLENYDFFRGLLSPLSHLCPALAEGLVTVDGRCRASLDRYVASLLEYQFQHILAFVRAASKELDSGTQTQDIRFIRALGDSASMAAGQAQASRERVDNIGVRLGKHLSGRSKAGLSHPRWAYLSPALRDHLLATHSALGMAVWDEVRGVWEERYHKFSVVMAQCFRKLSDAIPSVDGMSAALDNVDIASVIH</sequence>
<dbReference type="OrthoDB" id="10251642at2759"/>
<organism evidence="3 4">
    <name type="scientific">Kipferlia bialata</name>
    <dbReference type="NCBI Taxonomy" id="797122"/>
    <lineage>
        <taxon>Eukaryota</taxon>
        <taxon>Metamonada</taxon>
        <taxon>Carpediemonas-like organisms</taxon>
        <taxon>Kipferlia</taxon>
    </lineage>
</organism>
<dbReference type="GO" id="GO:0006887">
    <property type="term" value="P:exocytosis"/>
    <property type="evidence" value="ECO:0007669"/>
    <property type="project" value="TreeGrafter"/>
</dbReference>
<proteinExistence type="predicted"/>
<feature type="domain" description="FACT complex subunit SPT16 N-terminal lobe" evidence="2">
    <location>
        <begin position="4"/>
        <end position="179"/>
    </location>
</feature>
<keyword evidence="4" id="KW-1185">Reference proteome</keyword>
<dbReference type="Proteomes" id="UP000265618">
    <property type="component" value="Unassembled WGS sequence"/>
</dbReference>
<dbReference type="GO" id="GO:0000145">
    <property type="term" value="C:exocyst"/>
    <property type="evidence" value="ECO:0007669"/>
    <property type="project" value="TreeGrafter"/>
</dbReference>
<protein>
    <submittedName>
        <fullName evidence="3">Exocyst complex, component 1/SEC3</fullName>
    </submittedName>
</protein>
<evidence type="ECO:0000256" key="1">
    <source>
        <dbReference type="SAM" id="MobiDB-lite"/>
    </source>
</evidence>
<feature type="region of interest" description="Disordered" evidence="1">
    <location>
        <begin position="324"/>
        <end position="352"/>
    </location>
</feature>